<accession>A0A1N6ITL1</accession>
<reference evidence="2" key="1">
    <citation type="submission" date="2016-11" db="EMBL/GenBank/DDBJ databases">
        <authorList>
            <person name="Varghese N."/>
            <person name="Submissions S."/>
        </authorList>
    </citation>
    <scope>NUCLEOTIDE SEQUENCE [LARGE SCALE GENOMIC DNA]</scope>
    <source>
        <strain evidence="2">DSM 17456</strain>
    </source>
</reference>
<dbReference type="EMBL" id="FSRG01000007">
    <property type="protein sequence ID" value="SIO35304.1"/>
    <property type="molecule type" value="Genomic_DNA"/>
</dbReference>
<sequence length="302" mass="33998">MDPQSEISGSPTAWNGITLTMPDNWIPAAIEQRYLLFSRNSHPALEIKWHRVSDSNSLPKKEGDIIRQLKRMKGFSTEKSAVTDQWRSITDVLQPLLEVQPFSHAKGSGAICIHSPSKTILVLQVHAPIDQYTDVIRQVLASLTVTNTDEPVTFSMFGLRCALPAGSTLVRHSFKPGEFVLELQSGASTICITRLGPANVVLEGKPFRRWLHSTYDLPLENFHKDKSILPTGAKKRYHWEHVEEPSFMKRLFRSSMLGKQQHIRGAAWIVESQNKLITVQIRSNAPISSPFLESICNHVEVD</sequence>
<dbReference type="OrthoDB" id="5445923at2"/>
<dbReference type="Proteomes" id="UP000184694">
    <property type="component" value="Unassembled WGS sequence"/>
</dbReference>
<proteinExistence type="predicted"/>
<evidence type="ECO:0000313" key="2">
    <source>
        <dbReference type="Proteomes" id="UP000184694"/>
    </source>
</evidence>
<organism evidence="1 2">
    <name type="scientific">Halodesulfovibrio marinisediminis DSM 17456</name>
    <dbReference type="NCBI Taxonomy" id="1121457"/>
    <lineage>
        <taxon>Bacteria</taxon>
        <taxon>Pseudomonadati</taxon>
        <taxon>Thermodesulfobacteriota</taxon>
        <taxon>Desulfovibrionia</taxon>
        <taxon>Desulfovibrionales</taxon>
        <taxon>Desulfovibrionaceae</taxon>
        <taxon>Halodesulfovibrio</taxon>
    </lineage>
</organism>
<evidence type="ECO:0000313" key="1">
    <source>
        <dbReference type="EMBL" id="SIO35304.1"/>
    </source>
</evidence>
<protein>
    <submittedName>
        <fullName evidence="1">Uncharacterized protein</fullName>
    </submittedName>
</protein>
<dbReference type="AlphaFoldDB" id="A0A1N6ITL1"/>
<keyword evidence="2" id="KW-1185">Reference proteome</keyword>
<gene>
    <name evidence="1" type="ORF">SAMN02745161_2917</name>
</gene>
<name>A0A1N6ITL1_9BACT</name>
<dbReference type="STRING" id="1121457.SAMN02745161_2917"/>
<dbReference type="RefSeq" id="WP_074217671.1">
    <property type="nucleotide sequence ID" value="NZ_FSRG01000007.1"/>
</dbReference>